<dbReference type="InterPro" id="IPR009057">
    <property type="entry name" value="Homeodomain-like_sf"/>
</dbReference>
<organism evidence="3 4">
    <name type="scientific">Xanthobacter autotrophicus</name>
    <dbReference type="NCBI Taxonomy" id="280"/>
    <lineage>
        <taxon>Bacteria</taxon>
        <taxon>Pseudomonadati</taxon>
        <taxon>Pseudomonadota</taxon>
        <taxon>Alphaproteobacteria</taxon>
        <taxon>Hyphomicrobiales</taxon>
        <taxon>Xanthobacteraceae</taxon>
        <taxon>Xanthobacter</taxon>
    </lineage>
</organism>
<dbReference type="InterPro" id="IPR002514">
    <property type="entry name" value="Transposase_8"/>
</dbReference>
<evidence type="ECO:0000313" key="3">
    <source>
        <dbReference type="EMBL" id="TLX43914.1"/>
    </source>
</evidence>
<dbReference type="PANTHER" id="PTHR47515:SF1">
    <property type="entry name" value="BLR2054 PROTEIN"/>
    <property type="match status" value="1"/>
</dbReference>
<dbReference type="GO" id="GO:0003677">
    <property type="term" value="F:DNA binding"/>
    <property type="evidence" value="ECO:0007669"/>
    <property type="project" value="InterPro"/>
</dbReference>
<dbReference type="EMBL" id="VAUP01000015">
    <property type="protein sequence ID" value="TLX43914.1"/>
    <property type="molecule type" value="Genomic_DNA"/>
</dbReference>
<dbReference type="GO" id="GO:0006313">
    <property type="term" value="P:DNA transposition"/>
    <property type="evidence" value="ECO:0007669"/>
    <property type="project" value="InterPro"/>
</dbReference>
<dbReference type="PANTHER" id="PTHR47515">
    <property type="entry name" value="LOW CALCIUM RESPONSE LOCUS PROTEIN T"/>
    <property type="match status" value="1"/>
</dbReference>
<dbReference type="InterPro" id="IPR025948">
    <property type="entry name" value="HTH-like_dom"/>
</dbReference>
<dbReference type="SUPFAM" id="SSF53098">
    <property type="entry name" value="Ribonuclease H-like"/>
    <property type="match status" value="1"/>
</dbReference>
<protein>
    <submittedName>
        <fullName evidence="3">IS3 family transposase</fullName>
    </submittedName>
</protein>
<dbReference type="AlphaFoldDB" id="A0A6C1KLG1"/>
<accession>A0A6C1KLG1</accession>
<proteinExistence type="predicted"/>
<dbReference type="InterPro" id="IPR012337">
    <property type="entry name" value="RNaseH-like_sf"/>
</dbReference>
<dbReference type="Gene3D" id="3.30.420.10">
    <property type="entry name" value="Ribonuclease H-like superfamily/Ribonuclease H"/>
    <property type="match status" value="1"/>
</dbReference>
<dbReference type="Pfam" id="PF13683">
    <property type="entry name" value="rve_3"/>
    <property type="match status" value="1"/>
</dbReference>
<dbReference type="InterPro" id="IPR001584">
    <property type="entry name" value="Integrase_cat-core"/>
</dbReference>
<evidence type="ECO:0000313" key="4">
    <source>
        <dbReference type="Proteomes" id="UP000305131"/>
    </source>
</evidence>
<name>A0A6C1KLG1_XANAU</name>
<dbReference type="Proteomes" id="UP000305131">
    <property type="component" value="Unassembled WGS sequence"/>
</dbReference>
<gene>
    <name evidence="3" type="ORF">FBQ73_07400</name>
</gene>
<dbReference type="GO" id="GO:0004803">
    <property type="term" value="F:transposase activity"/>
    <property type="evidence" value="ECO:0007669"/>
    <property type="project" value="InterPro"/>
</dbReference>
<dbReference type="PROSITE" id="PS50994">
    <property type="entry name" value="INTEGRASE"/>
    <property type="match status" value="1"/>
</dbReference>
<evidence type="ECO:0000259" key="2">
    <source>
        <dbReference type="PROSITE" id="PS50994"/>
    </source>
</evidence>
<evidence type="ECO:0000256" key="1">
    <source>
        <dbReference type="SAM" id="MobiDB-lite"/>
    </source>
</evidence>
<comment type="caution">
    <text evidence="3">The sequence shown here is derived from an EMBL/GenBank/DDBJ whole genome shotgun (WGS) entry which is preliminary data.</text>
</comment>
<feature type="domain" description="Integrase catalytic" evidence="2">
    <location>
        <begin position="199"/>
        <end position="360"/>
    </location>
</feature>
<feature type="region of interest" description="Disordered" evidence="1">
    <location>
        <begin position="369"/>
        <end position="396"/>
    </location>
</feature>
<dbReference type="Pfam" id="PF13276">
    <property type="entry name" value="HTH_21"/>
    <property type="match status" value="1"/>
</dbReference>
<sequence>MKRSRFSEEQIIAILKEQESGVSVADLCRKHGVSDASIYKWKAKFGGMDVSEARRLRTLEDENAKLKRMLADAMLDNVALKDLLGKKLVTPAAERRAVAHLVQHHAMSERRACKATGCCRMTVRYQAARPDDGVLRERMKAMAAERRRFGYRRLHVLLRREGFAVNHKRLFRIYREERLMVRRRGGRKRAMGTRAPILTPLAPNERWSLDFVSDQFTDGRRFRILTIVDDCTRECVSLLADTSLSGLRVARELDRLIAERGRPTMIVSDNGSEFTSNAILAWADQARVEWHYIAPGKPMQNGFIESFNGRLRDELLNETLFSSLSQARTALANWRSDYNTERPHSQLGWQTPSVFASTFTPRRALAPRYATSTAPEPLASPARTGSATAGNELSAG</sequence>
<dbReference type="GO" id="GO:0015074">
    <property type="term" value="P:DNA integration"/>
    <property type="evidence" value="ECO:0007669"/>
    <property type="project" value="InterPro"/>
</dbReference>
<feature type="compositionally biased region" description="Polar residues" evidence="1">
    <location>
        <begin position="383"/>
        <end position="396"/>
    </location>
</feature>
<dbReference type="SUPFAM" id="SSF46689">
    <property type="entry name" value="Homeodomain-like"/>
    <property type="match status" value="1"/>
</dbReference>
<dbReference type="OrthoDB" id="9809060at2"/>
<dbReference type="InterPro" id="IPR036397">
    <property type="entry name" value="RNaseH_sf"/>
</dbReference>
<dbReference type="Pfam" id="PF01527">
    <property type="entry name" value="HTH_Tnp_1"/>
    <property type="match status" value="1"/>
</dbReference>
<dbReference type="InterPro" id="IPR048020">
    <property type="entry name" value="Transpos_IS3"/>
</dbReference>
<reference evidence="3 4" key="1">
    <citation type="submission" date="2019-05" db="EMBL/GenBank/DDBJ databases">
        <authorList>
            <person name="Zhou X."/>
        </authorList>
    </citation>
    <scope>NUCLEOTIDE SEQUENCE [LARGE SCALE GENOMIC DNA]</scope>
    <source>
        <strain evidence="3 4">DSM 432</strain>
    </source>
</reference>
<dbReference type="NCBIfam" id="NF033516">
    <property type="entry name" value="transpos_IS3"/>
    <property type="match status" value="1"/>
</dbReference>